<dbReference type="AlphaFoldDB" id="A0A2H0LV79"/>
<comment type="similarity">
    <text evidence="16">Belongs to the TRAFAC class TrmE-Era-EngA-EngB-Septin-like GTPase superfamily. FeoB GTPase (TC 9.A.8) family.</text>
</comment>
<feature type="transmembrane region" description="Helical" evidence="16">
    <location>
        <begin position="435"/>
        <end position="455"/>
    </location>
</feature>
<keyword evidence="15" id="KW-0460">Magnesium</keyword>
<feature type="transmembrane region" description="Helical" evidence="16">
    <location>
        <begin position="401"/>
        <end position="423"/>
    </location>
</feature>
<dbReference type="Pfam" id="PF07670">
    <property type="entry name" value="Gate"/>
    <property type="match status" value="2"/>
</dbReference>
<feature type="transmembrane region" description="Helical" evidence="16">
    <location>
        <begin position="461"/>
        <end position="483"/>
    </location>
</feature>
<reference evidence="18 19" key="1">
    <citation type="submission" date="2017-09" db="EMBL/GenBank/DDBJ databases">
        <title>Depth-based differentiation of microbial function through sediment-hosted aquifers and enrichment of novel symbionts in the deep terrestrial subsurface.</title>
        <authorList>
            <person name="Probst A.J."/>
            <person name="Ladd B."/>
            <person name="Jarett J.K."/>
            <person name="Geller-Mcgrath D.E."/>
            <person name="Sieber C.M."/>
            <person name="Emerson J.B."/>
            <person name="Anantharaman K."/>
            <person name="Thomas B.C."/>
            <person name="Malmstrom R."/>
            <person name="Stieglmeier M."/>
            <person name="Klingl A."/>
            <person name="Woyke T."/>
            <person name="Ryan C.M."/>
            <person name="Banfield J.F."/>
        </authorList>
    </citation>
    <scope>NUCLEOTIDE SEQUENCE [LARGE SCALE GENOMIC DNA]</scope>
    <source>
        <strain evidence="18">CG11_big_fil_rev_8_21_14_0_20_42_13</strain>
    </source>
</reference>
<dbReference type="GO" id="GO:0005525">
    <property type="term" value="F:GTP binding"/>
    <property type="evidence" value="ECO:0007669"/>
    <property type="project" value="UniProtKB-KW"/>
</dbReference>
<keyword evidence="9" id="KW-0406">Ion transport</keyword>
<evidence type="ECO:0000256" key="7">
    <source>
        <dbReference type="ARBA" id="ARBA00022989"/>
    </source>
</evidence>
<sequence length="656" mass="72499">MNNTKTIDFKDRYPLILAGGPNVGKSVIFNLLTSQYVTVSNYPGTTVEITTANSSIAHAKFMVLDTPGINSLMPYSEDERVTRDILLKYQQKIVVHVFDTKNFTGNLMLTFQLIEMGVPLVLDLNMFDEAQTRGVKIDTEKLAKHLGIGVVATIATEKVGLNKLVSEISKAGISEFNIDYGEKIEAAIAKISGLLPALNIAKRLAALLLLSKDVTFKRYLLEQGVQEDALANIDTITENTKQHFTKSLKSVIIEKRHKKAEEIFKSVSFLKKASRTRISDKIGLLMVSPHWGVPIAILIMYATYLFVGKFGAGFLVDLIENKFFNSFLNPLITNLVDNFIPIAFIKDILVGEYGLVTMALTYSFAIIFPIVTTFFIVFGILEDSGYLPRLAAVVNRLFKFIGLHGKAVLPFILGLGCGTMAVLTTRILETKKERLIATLLLAMAIPCSAQLGVILGMLGGISFKIVMVWLAILLAILVLIGYLSSKLIAGEISDFMLELPPVRLPQISNILIKVRARLIWYLKEAVPLFILGTLLLFVLDKFNALSVIRDFVSPVVVNFLGLPAKSAEAFIIGFLRRDYGAAGLYALQRQGELSNLQVLVSVLTMTLLVPCVAQFFVMIKERGLKVAILIFVFVLAFAVLMGGLINFIFRAMAMMF</sequence>
<gene>
    <name evidence="18" type="primary">feoB</name>
    <name evidence="18" type="ORF">COV72_09390</name>
</gene>
<protein>
    <recommendedName>
        <fullName evidence="12 13">Ferrous iron transport protein B</fullName>
    </recommendedName>
</protein>
<evidence type="ECO:0000313" key="18">
    <source>
        <dbReference type="EMBL" id="PIQ88247.1"/>
    </source>
</evidence>
<evidence type="ECO:0000256" key="3">
    <source>
        <dbReference type="ARBA" id="ARBA00022475"/>
    </source>
</evidence>
<comment type="caution">
    <text evidence="18">The sequence shown here is derived from an EMBL/GenBank/DDBJ whole genome shotgun (WGS) entry which is preliminary data.</text>
</comment>
<comment type="subcellular location">
    <subcellularLocation>
        <location evidence="16">Cell inner membrane</location>
        <topology evidence="16">Multi-pass membrane protein</topology>
    </subcellularLocation>
    <subcellularLocation>
        <location evidence="1">Cell membrane</location>
        <topology evidence="1">Multi-pass membrane protein</topology>
    </subcellularLocation>
</comment>
<dbReference type="InterPro" id="IPR041069">
    <property type="entry name" value="FeoB_Cyto"/>
</dbReference>
<keyword evidence="5 16" id="KW-0812">Transmembrane</keyword>
<dbReference type="InterPro" id="IPR030389">
    <property type="entry name" value="G_FEOB_dom"/>
</dbReference>
<evidence type="ECO:0000256" key="15">
    <source>
        <dbReference type="PIRSR" id="PIRSR603373-2"/>
    </source>
</evidence>
<name>A0A2H0LV79_9BACT</name>
<evidence type="ECO:0000256" key="12">
    <source>
        <dbReference type="ARBA" id="ARBA00031200"/>
    </source>
</evidence>
<evidence type="ECO:0000259" key="17">
    <source>
        <dbReference type="PROSITE" id="PS51711"/>
    </source>
</evidence>
<accession>A0A2H0LV79</accession>
<dbReference type="CDD" id="cd01879">
    <property type="entry name" value="FeoB"/>
    <property type="match status" value="1"/>
</dbReference>
<dbReference type="InterPro" id="IPR011640">
    <property type="entry name" value="Fe2_transport_prot_B_C"/>
</dbReference>
<feature type="binding site" evidence="14">
    <location>
        <begin position="65"/>
        <end position="68"/>
    </location>
    <ligand>
        <name>GTP</name>
        <dbReference type="ChEBI" id="CHEBI:37565"/>
        <label>1</label>
    </ligand>
</feature>
<feature type="binding site" evidence="14">
    <location>
        <begin position="125"/>
        <end position="128"/>
    </location>
    <ligand>
        <name>GTP</name>
        <dbReference type="ChEBI" id="CHEBI:37565"/>
        <label>1</label>
    </ligand>
</feature>
<feature type="transmembrane region" description="Helical" evidence="16">
    <location>
        <begin position="518"/>
        <end position="539"/>
    </location>
</feature>
<keyword evidence="11 16" id="KW-0472">Membrane</keyword>
<dbReference type="SUPFAM" id="SSF52540">
    <property type="entry name" value="P-loop containing nucleoside triphosphate hydrolases"/>
    <property type="match status" value="1"/>
</dbReference>
<dbReference type="GO" id="GO:0005886">
    <property type="term" value="C:plasma membrane"/>
    <property type="evidence" value="ECO:0007669"/>
    <property type="project" value="UniProtKB-SubCell"/>
</dbReference>
<feature type="transmembrane region" description="Helical" evidence="16">
    <location>
        <begin position="357"/>
        <end position="381"/>
    </location>
</feature>
<evidence type="ECO:0000256" key="2">
    <source>
        <dbReference type="ARBA" id="ARBA00022448"/>
    </source>
</evidence>
<feature type="transmembrane region" description="Helical" evidence="16">
    <location>
        <begin position="327"/>
        <end position="345"/>
    </location>
</feature>
<evidence type="ECO:0000256" key="13">
    <source>
        <dbReference type="NCBIfam" id="TIGR00437"/>
    </source>
</evidence>
<dbReference type="Pfam" id="PF02421">
    <property type="entry name" value="FeoB_N"/>
    <property type="match status" value="1"/>
</dbReference>
<keyword evidence="10 14" id="KW-0342">GTP-binding</keyword>
<feature type="binding site" evidence="15">
    <location>
        <position position="33"/>
    </location>
    <ligand>
        <name>Mg(2+)</name>
        <dbReference type="ChEBI" id="CHEBI:18420"/>
        <label>2</label>
    </ligand>
</feature>
<dbReference type="PANTHER" id="PTHR43185:SF1">
    <property type="entry name" value="FE(2+) TRANSPORTER FEOB"/>
    <property type="match status" value="1"/>
</dbReference>
<organism evidence="18 19">
    <name type="scientific">Candidatus Ghiorseimicrobium undicola</name>
    <dbReference type="NCBI Taxonomy" id="1974746"/>
    <lineage>
        <taxon>Bacteria</taxon>
        <taxon>Pseudomonadati</taxon>
        <taxon>Candidatus Omnitrophota</taxon>
        <taxon>Candidatus Ghiorseimicrobium</taxon>
    </lineage>
</organism>
<keyword evidence="6 14" id="KW-0547">Nucleotide-binding</keyword>
<keyword evidence="2 16" id="KW-0813">Transport</keyword>
<dbReference type="PROSITE" id="PS51711">
    <property type="entry name" value="G_FEOB"/>
    <property type="match status" value="1"/>
</dbReference>
<evidence type="ECO:0000256" key="11">
    <source>
        <dbReference type="ARBA" id="ARBA00023136"/>
    </source>
</evidence>
<feature type="binding site" evidence="15">
    <location>
        <position position="30"/>
    </location>
    <ligand>
        <name>Mg(2+)</name>
        <dbReference type="ChEBI" id="CHEBI:18420"/>
        <label>2</label>
    </ligand>
</feature>
<dbReference type="Gene3D" id="3.40.50.300">
    <property type="entry name" value="P-loop containing nucleotide triphosphate hydrolases"/>
    <property type="match status" value="1"/>
</dbReference>
<feature type="binding site" evidence="14">
    <location>
        <begin position="44"/>
        <end position="48"/>
    </location>
    <ligand>
        <name>GTP</name>
        <dbReference type="ChEBI" id="CHEBI:37565"/>
        <label>1</label>
    </ligand>
</feature>
<comment type="function">
    <text evidence="16">Probable transporter of a GTP-driven Fe(2+) uptake system.</text>
</comment>
<feature type="domain" description="FeoB-type G" evidence="17">
    <location>
        <begin position="12"/>
        <end position="174"/>
    </location>
</feature>
<dbReference type="GO" id="GO:0046872">
    <property type="term" value="F:metal ion binding"/>
    <property type="evidence" value="ECO:0007669"/>
    <property type="project" value="UniProtKB-KW"/>
</dbReference>
<feature type="transmembrane region" description="Helical" evidence="16">
    <location>
        <begin position="282"/>
        <end position="307"/>
    </location>
</feature>
<evidence type="ECO:0000256" key="5">
    <source>
        <dbReference type="ARBA" id="ARBA00022692"/>
    </source>
</evidence>
<keyword evidence="3" id="KW-1003">Cell membrane</keyword>
<dbReference type="PANTHER" id="PTHR43185">
    <property type="entry name" value="FERROUS IRON TRANSPORT PROTEIN B"/>
    <property type="match status" value="1"/>
</dbReference>
<evidence type="ECO:0000256" key="1">
    <source>
        <dbReference type="ARBA" id="ARBA00004651"/>
    </source>
</evidence>
<proteinExistence type="inferred from homology"/>
<dbReference type="InterPro" id="IPR050860">
    <property type="entry name" value="FeoB_GTPase"/>
</dbReference>
<feature type="transmembrane region" description="Helical" evidence="16">
    <location>
        <begin position="628"/>
        <end position="649"/>
    </location>
</feature>
<evidence type="ECO:0000256" key="14">
    <source>
        <dbReference type="PIRSR" id="PIRSR603373-1"/>
    </source>
</evidence>
<evidence type="ECO:0000256" key="10">
    <source>
        <dbReference type="ARBA" id="ARBA00023134"/>
    </source>
</evidence>
<keyword evidence="8 16" id="KW-0408">Iron</keyword>
<evidence type="ECO:0000256" key="8">
    <source>
        <dbReference type="ARBA" id="ARBA00023004"/>
    </source>
</evidence>
<evidence type="ECO:0000256" key="6">
    <source>
        <dbReference type="ARBA" id="ARBA00022741"/>
    </source>
</evidence>
<dbReference type="InterPro" id="IPR027417">
    <property type="entry name" value="P-loop_NTPase"/>
</dbReference>
<keyword evidence="7 16" id="KW-1133">Transmembrane helix</keyword>
<dbReference type="Pfam" id="PF17910">
    <property type="entry name" value="FeoB_Cyto"/>
    <property type="match status" value="1"/>
</dbReference>
<feature type="transmembrane region" description="Helical" evidence="16">
    <location>
        <begin position="551"/>
        <end position="575"/>
    </location>
</feature>
<dbReference type="InterPro" id="IPR011642">
    <property type="entry name" value="Gate_dom"/>
</dbReference>
<evidence type="ECO:0000256" key="9">
    <source>
        <dbReference type="ARBA" id="ARBA00023065"/>
    </source>
</evidence>
<dbReference type="EMBL" id="PCWA01000113">
    <property type="protein sequence ID" value="PIQ88247.1"/>
    <property type="molecule type" value="Genomic_DNA"/>
</dbReference>
<dbReference type="NCBIfam" id="TIGR00437">
    <property type="entry name" value="feoB"/>
    <property type="match status" value="1"/>
</dbReference>
<keyword evidence="4 16" id="KW-0410">Iron transport</keyword>
<feature type="binding site" evidence="14">
    <location>
        <begin position="19"/>
        <end position="26"/>
    </location>
    <ligand>
        <name>GTP</name>
        <dbReference type="ChEBI" id="CHEBI:37565"/>
        <label>1</label>
    </ligand>
</feature>
<dbReference type="Proteomes" id="UP000229641">
    <property type="component" value="Unassembled WGS sequence"/>
</dbReference>
<dbReference type="Pfam" id="PF07664">
    <property type="entry name" value="FeoB_C"/>
    <property type="match status" value="1"/>
</dbReference>
<feature type="transmembrane region" description="Helical" evidence="16">
    <location>
        <begin position="596"/>
        <end position="616"/>
    </location>
</feature>
<dbReference type="GO" id="GO:0015093">
    <property type="term" value="F:ferrous iron transmembrane transporter activity"/>
    <property type="evidence" value="ECO:0007669"/>
    <property type="project" value="UniProtKB-UniRule"/>
</dbReference>
<evidence type="ECO:0000256" key="4">
    <source>
        <dbReference type="ARBA" id="ARBA00022496"/>
    </source>
</evidence>
<keyword evidence="15" id="KW-0479">Metal-binding</keyword>
<evidence type="ECO:0000313" key="19">
    <source>
        <dbReference type="Proteomes" id="UP000229641"/>
    </source>
</evidence>
<dbReference type="InterPro" id="IPR003373">
    <property type="entry name" value="Fe2_transport_prot-B"/>
</dbReference>
<evidence type="ECO:0000256" key="16">
    <source>
        <dbReference type="RuleBase" id="RU362098"/>
    </source>
</evidence>
<dbReference type="Gene3D" id="1.10.287.1770">
    <property type="match status" value="1"/>
</dbReference>